<dbReference type="RefSeq" id="XP_019041021.1">
    <property type="nucleotide sequence ID" value="XM_019182897.1"/>
</dbReference>
<organism evidence="1 2">
    <name type="scientific">Wickerhamomyces anomalus (strain ATCC 58044 / CBS 1984 / NCYC 433 / NRRL Y-366-8)</name>
    <name type="common">Yeast</name>
    <name type="synonym">Hansenula anomala</name>
    <dbReference type="NCBI Taxonomy" id="683960"/>
    <lineage>
        <taxon>Eukaryota</taxon>
        <taxon>Fungi</taxon>
        <taxon>Dikarya</taxon>
        <taxon>Ascomycota</taxon>
        <taxon>Saccharomycotina</taxon>
        <taxon>Saccharomycetes</taxon>
        <taxon>Phaffomycetales</taxon>
        <taxon>Wickerhamomycetaceae</taxon>
        <taxon>Wickerhamomyces</taxon>
    </lineage>
</organism>
<proteinExistence type="predicted"/>
<dbReference type="GeneID" id="30200143"/>
<sequence length="131" mass="13649">MIFPSLIVLPPDFSSLSITYTAVNKELIFILRLLYLHFKMDSAANAAMNAKMAANNAANRAMHGAMAANKAANREMFSAMQGAGQSSGGGGLGSIGVPVAGAALGFMFPGSSLVYYGCMAATAYSFAGWFF</sequence>
<protein>
    <submittedName>
        <fullName evidence="1">Uncharacterized protein</fullName>
    </submittedName>
</protein>
<evidence type="ECO:0000313" key="2">
    <source>
        <dbReference type="Proteomes" id="UP000094112"/>
    </source>
</evidence>
<dbReference type="Proteomes" id="UP000094112">
    <property type="component" value="Unassembled WGS sequence"/>
</dbReference>
<accession>A0A1E3P9B7</accession>
<dbReference type="AlphaFoldDB" id="A0A1E3P9B7"/>
<dbReference type="EMBL" id="KV454208">
    <property type="protein sequence ID" value="ODQ61814.1"/>
    <property type="molecule type" value="Genomic_DNA"/>
</dbReference>
<name>A0A1E3P9B7_WICAA</name>
<keyword evidence="2" id="KW-1185">Reference proteome</keyword>
<gene>
    <name evidence="1" type="ORF">WICANDRAFT_59891</name>
</gene>
<evidence type="ECO:0000313" key="1">
    <source>
        <dbReference type="EMBL" id="ODQ61814.1"/>
    </source>
</evidence>
<reference evidence="1 2" key="1">
    <citation type="journal article" date="2016" name="Proc. Natl. Acad. Sci. U.S.A.">
        <title>Comparative genomics of biotechnologically important yeasts.</title>
        <authorList>
            <person name="Riley R."/>
            <person name="Haridas S."/>
            <person name="Wolfe K.H."/>
            <person name="Lopes M.R."/>
            <person name="Hittinger C.T."/>
            <person name="Goeker M."/>
            <person name="Salamov A.A."/>
            <person name="Wisecaver J.H."/>
            <person name="Long T.M."/>
            <person name="Calvey C.H."/>
            <person name="Aerts A.L."/>
            <person name="Barry K.W."/>
            <person name="Choi C."/>
            <person name="Clum A."/>
            <person name="Coughlan A.Y."/>
            <person name="Deshpande S."/>
            <person name="Douglass A.P."/>
            <person name="Hanson S.J."/>
            <person name="Klenk H.-P."/>
            <person name="LaButti K.M."/>
            <person name="Lapidus A."/>
            <person name="Lindquist E.A."/>
            <person name="Lipzen A.M."/>
            <person name="Meier-Kolthoff J.P."/>
            <person name="Ohm R.A."/>
            <person name="Otillar R.P."/>
            <person name="Pangilinan J.L."/>
            <person name="Peng Y."/>
            <person name="Rokas A."/>
            <person name="Rosa C.A."/>
            <person name="Scheuner C."/>
            <person name="Sibirny A.A."/>
            <person name="Slot J.C."/>
            <person name="Stielow J.B."/>
            <person name="Sun H."/>
            <person name="Kurtzman C.P."/>
            <person name="Blackwell M."/>
            <person name="Grigoriev I.V."/>
            <person name="Jeffries T.W."/>
        </authorList>
    </citation>
    <scope>NUCLEOTIDE SEQUENCE [LARGE SCALE GENOMIC DNA]</scope>
    <source>
        <strain evidence="2">ATCC 58044 / CBS 1984 / NCYC 433 / NRRL Y-366-8</strain>
    </source>
</reference>